<feature type="compositionally biased region" description="Basic and acidic residues" evidence="1">
    <location>
        <begin position="106"/>
        <end position="128"/>
    </location>
</feature>
<dbReference type="PANTHER" id="PTHR48101">
    <property type="entry name" value="METHYLMALONYL-COA MUTASE, MITOCHONDRIAL-RELATED"/>
    <property type="match status" value="1"/>
</dbReference>
<dbReference type="GO" id="GO:0019678">
    <property type="term" value="P:propionate metabolic process, methylmalonyl pathway"/>
    <property type="evidence" value="ECO:0007669"/>
    <property type="project" value="TreeGrafter"/>
</dbReference>
<proteinExistence type="predicted"/>
<name>A0A450SBF3_9GAMM</name>
<accession>A0A450SBF3</accession>
<dbReference type="InterPro" id="IPR016176">
    <property type="entry name" value="Cbl-dep_enz_cat"/>
</dbReference>
<dbReference type="GO" id="GO:0005737">
    <property type="term" value="C:cytoplasm"/>
    <property type="evidence" value="ECO:0007669"/>
    <property type="project" value="TreeGrafter"/>
</dbReference>
<feature type="region of interest" description="Disordered" evidence="1">
    <location>
        <begin position="39"/>
        <end position="66"/>
    </location>
</feature>
<sequence>MRDETSICKVLDPWGGSYYVEALTQELIKRSWGHVQEVEELGGRQPRPSKRACPRCTSLIPPPARRQRIDSGKETVVGHNKYRLAKKEPPEILDVDDAPHQLGNMEEPREKNGLSRHHDPELSLRRKR</sequence>
<evidence type="ECO:0000256" key="1">
    <source>
        <dbReference type="SAM" id="MobiDB-lite"/>
    </source>
</evidence>
<dbReference type="GO" id="GO:0004494">
    <property type="term" value="F:methylmalonyl-CoA mutase activity"/>
    <property type="evidence" value="ECO:0007669"/>
    <property type="project" value="TreeGrafter"/>
</dbReference>
<dbReference type="Gene3D" id="3.20.20.240">
    <property type="entry name" value="Methylmalonyl-CoA mutase"/>
    <property type="match status" value="1"/>
</dbReference>
<feature type="region of interest" description="Disordered" evidence="1">
    <location>
        <begin position="80"/>
        <end position="128"/>
    </location>
</feature>
<dbReference type="Pfam" id="PF01642">
    <property type="entry name" value="MM_CoA_mutase"/>
    <property type="match status" value="1"/>
</dbReference>
<dbReference type="SUPFAM" id="SSF51703">
    <property type="entry name" value="Cobalamin (vitamin B12)-dependent enzymes"/>
    <property type="match status" value="1"/>
</dbReference>
<dbReference type="PANTHER" id="PTHR48101:SF4">
    <property type="entry name" value="METHYLMALONYL-COA MUTASE, MITOCHONDRIAL"/>
    <property type="match status" value="1"/>
</dbReference>
<organism evidence="3">
    <name type="scientific">Candidatus Kentrum sp. FW</name>
    <dbReference type="NCBI Taxonomy" id="2126338"/>
    <lineage>
        <taxon>Bacteria</taxon>
        <taxon>Pseudomonadati</taxon>
        <taxon>Pseudomonadota</taxon>
        <taxon>Gammaproteobacteria</taxon>
        <taxon>Candidatus Kentrum</taxon>
    </lineage>
</organism>
<feature type="domain" description="Methylmalonyl-CoA mutase alpha/beta chain catalytic" evidence="2">
    <location>
        <begin position="2"/>
        <end position="107"/>
    </location>
</feature>
<evidence type="ECO:0000313" key="3">
    <source>
        <dbReference type="EMBL" id="VFJ49512.1"/>
    </source>
</evidence>
<dbReference type="GO" id="GO:0031419">
    <property type="term" value="F:cobalamin binding"/>
    <property type="evidence" value="ECO:0007669"/>
    <property type="project" value="InterPro"/>
</dbReference>
<dbReference type="AlphaFoldDB" id="A0A450SBF3"/>
<dbReference type="EMBL" id="CAADEW010000023">
    <property type="protein sequence ID" value="VFJ49512.1"/>
    <property type="molecule type" value="Genomic_DNA"/>
</dbReference>
<gene>
    <name evidence="3" type="ORF">BECKFW1821A_GA0114235_102326</name>
</gene>
<reference evidence="3" key="1">
    <citation type="submission" date="2019-02" db="EMBL/GenBank/DDBJ databases">
        <authorList>
            <person name="Gruber-Vodicka R. H."/>
            <person name="Seah K. B. B."/>
        </authorList>
    </citation>
    <scope>NUCLEOTIDE SEQUENCE</scope>
    <source>
        <strain evidence="3">BECK_BZ15</strain>
    </source>
</reference>
<protein>
    <submittedName>
        <fullName evidence="3">Methylmalonyl-CoA mutase</fullName>
    </submittedName>
</protein>
<dbReference type="InterPro" id="IPR006099">
    <property type="entry name" value="MeMalonylCoA_mutase_a/b_cat"/>
</dbReference>
<evidence type="ECO:0000259" key="2">
    <source>
        <dbReference type="Pfam" id="PF01642"/>
    </source>
</evidence>